<dbReference type="Gene3D" id="1.20.970.50">
    <property type="match status" value="1"/>
</dbReference>
<dbReference type="GO" id="GO:0005829">
    <property type="term" value="C:cytosol"/>
    <property type="evidence" value="ECO:0007669"/>
    <property type="project" value="TreeGrafter"/>
</dbReference>
<keyword evidence="15" id="KW-0614">Plasmid</keyword>
<dbReference type="InterPro" id="IPR012699">
    <property type="entry name" value="PhnN"/>
</dbReference>
<comment type="function">
    <text evidence="2 12">Catalyzes the phosphorylation of ribose 1,5-bisphosphate to 5-phospho-D-ribosyl alpha-1-diphosphate (PRPP).</text>
</comment>
<dbReference type="Gene3D" id="3.40.1030.10">
    <property type="entry name" value="Nucleoside phosphorylase/phosphoribosyltransferase catalytic domain"/>
    <property type="match status" value="1"/>
</dbReference>
<dbReference type="PROSITE" id="PS00647">
    <property type="entry name" value="THYMID_PHOSPHORYLASE"/>
    <property type="match status" value="1"/>
</dbReference>
<dbReference type="GO" id="GO:0009032">
    <property type="term" value="F:thymidine phosphorylase activity"/>
    <property type="evidence" value="ECO:0007669"/>
    <property type="project" value="UniProtKB-UniRule"/>
</dbReference>
<organism evidence="15 16">
    <name type="scientific">Cupriavidus taiwanensis</name>
    <dbReference type="NCBI Taxonomy" id="164546"/>
    <lineage>
        <taxon>Bacteria</taxon>
        <taxon>Pseudomonadati</taxon>
        <taxon>Pseudomonadota</taxon>
        <taxon>Betaproteobacteria</taxon>
        <taxon>Burkholderiales</taxon>
        <taxon>Burkholderiaceae</taxon>
        <taxon>Cupriavidus</taxon>
    </lineage>
</organism>
<comment type="similarity">
    <text evidence="12">Belongs to the ribose 1,5-bisphosphokinase family.</text>
</comment>
<dbReference type="NCBIfam" id="TIGR02322">
    <property type="entry name" value="phosphon_PhnN"/>
    <property type="match status" value="1"/>
</dbReference>
<dbReference type="SMART" id="SM00072">
    <property type="entry name" value="GuKc"/>
    <property type="match status" value="1"/>
</dbReference>
<dbReference type="GO" id="GO:0006015">
    <property type="term" value="P:5-phosphoribose 1-diphosphate biosynthetic process"/>
    <property type="evidence" value="ECO:0007669"/>
    <property type="project" value="UniProtKB-UniRule"/>
</dbReference>
<dbReference type="EC" id="2.4.2.4" evidence="11"/>
<dbReference type="Proteomes" id="UP000254259">
    <property type="component" value="Plasmid CBM2636_mp"/>
</dbReference>
<keyword evidence="7 11" id="KW-0808">Transferase</keyword>
<dbReference type="GO" id="GO:0019634">
    <property type="term" value="P:organic phosphonate metabolic process"/>
    <property type="evidence" value="ECO:0007669"/>
    <property type="project" value="UniProtKB-UniRule"/>
</dbReference>
<evidence type="ECO:0000313" key="15">
    <source>
        <dbReference type="EMBL" id="SPD66875.1"/>
    </source>
</evidence>
<keyword evidence="8 12" id="KW-0547">Nucleotide-binding</keyword>
<dbReference type="GO" id="GO:0033863">
    <property type="term" value="F:ribose 1,5-bisphosphate phosphokinase activity"/>
    <property type="evidence" value="ECO:0007669"/>
    <property type="project" value="UniProtKB-UniRule"/>
</dbReference>
<feature type="domain" description="Guanylate kinase/L-type calcium channel beta subunit" evidence="13">
    <location>
        <begin position="4"/>
        <end position="182"/>
    </location>
</feature>
<dbReference type="HAMAP" id="MF_00703">
    <property type="entry name" value="Thymid_phosp_2"/>
    <property type="match status" value="1"/>
</dbReference>
<evidence type="ECO:0000256" key="12">
    <source>
        <dbReference type="HAMAP-Rule" id="MF_00836"/>
    </source>
</evidence>
<dbReference type="Pfam" id="PF00591">
    <property type="entry name" value="Glycos_transf_3"/>
    <property type="match status" value="1"/>
</dbReference>
<dbReference type="InterPro" id="IPR000053">
    <property type="entry name" value="Thymidine/pyrmidine_PPase"/>
</dbReference>
<evidence type="ECO:0000313" key="16">
    <source>
        <dbReference type="Proteomes" id="UP000254259"/>
    </source>
</evidence>
<reference evidence="15 16" key="1">
    <citation type="submission" date="2018-01" db="EMBL/GenBank/DDBJ databases">
        <authorList>
            <person name="Clerissi C."/>
        </authorList>
    </citation>
    <scope>NUCLEOTIDE SEQUENCE [LARGE SCALE GENOMIC DNA]</scope>
    <source>
        <strain evidence="15">Cupriavidus taiwanensis SWF 66322</strain>
        <plasmid evidence="16">cbm2636_mp</plasmid>
    </source>
</reference>
<evidence type="ECO:0000256" key="7">
    <source>
        <dbReference type="ARBA" id="ARBA00022679"/>
    </source>
</evidence>
<dbReference type="GO" id="GO:0006206">
    <property type="term" value="P:pyrimidine nucleobase metabolic process"/>
    <property type="evidence" value="ECO:0007669"/>
    <property type="project" value="InterPro"/>
</dbReference>
<evidence type="ECO:0000256" key="1">
    <source>
        <dbReference type="ARBA" id="ARBA00000373"/>
    </source>
</evidence>
<dbReference type="AlphaFoldDB" id="A0A9Q7XTN1"/>
<feature type="domain" description="Pyrimidine nucleoside phosphorylase C-terminal" evidence="14">
    <location>
        <begin position="526"/>
        <end position="593"/>
    </location>
</feature>
<gene>
    <name evidence="12 15" type="primary">phnN</name>
    <name evidence="15" type="ORF">CBM2636_MP10511</name>
</gene>
<geneLocation type="plasmid" evidence="16">
    <name>cbm2636_mp</name>
</geneLocation>
<dbReference type="RefSeq" id="WP_115712302.1">
    <property type="nucleotide sequence ID" value="NZ_LT984814.1"/>
</dbReference>
<evidence type="ECO:0000256" key="9">
    <source>
        <dbReference type="ARBA" id="ARBA00022840"/>
    </source>
</evidence>
<dbReference type="InterPro" id="IPR036566">
    <property type="entry name" value="PYNP-like_C_sf"/>
</dbReference>
<dbReference type="InterPro" id="IPR017872">
    <property type="entry name" value="Pyrmidine_PPase_CS"/>
</dbReference>
<dbReference type="InterPro" id="IPR000312">
    <property type="entry name" value="Glycosyl_Trfase_fam3"/>
</dbReference>
<proteinExistence type="inferred from homology"/>
<name>A0A9Q7XTN1_9BURK</name>
<evidence type="ECO:0000256" key="4">
    <source>
        <dbReference type="ARBA" id="ARBA00005935"/>
    </source>
</evidence>
<dbReference type="GO" id="GO:0005524">
    <property type="term" value="F:ATP binding"/>
    <property type="evidence" value="ECO:0007669"/>
    <property type="project" value="UniProtKB-KW"/>
</dbReference>
<evidence type="ECO:0000256" key="11">
    <source>
        <dbReference type="HAMAP-Rule" id="MF_00703"/>
    </source>
</evidence>
<evidence type="ECO:0000256" key="2">
    <source>
        <dbReference type="ARBA" id="ARBA00002554"/>
    </source>
</evidence>
<dbReference type="InterPro" id="IPR027417">
    <property type="entry name" value="P-loop_NTPase"/>
</dbReference>
<evidence type="ECO:0000259" key="13">
    <source>
        <dbReference type="SMART" id="SM00072"/>
    </source>
</evidence>
<dbReference type="PANTHER" id="PTHR10515">
    <property type="entry name" value="THYMIDINE PHOSPHORYLASE"/>
    <property type="match status" value="1"/>
</dbReference>
<dbReference type="PANTHER" id="PTHR10515:SF0">
    <property type="entry name" value="THYMIDINE PHOSPHORYLASE"/>
    <property type="match status" value="1"/>
</dbReference>
<comment type="catalytic activity">
    <reaction evidence="1 12">
        <text>alpha-D-ribose 1,5-bisphosphate + ATP = 5-phospho-alpha-D-ribose 1-diphosphate + ADP</text>
        <dbReference type="Rhea" id="RHEA:20109"/>
        <dbReference type="ChEBI" id="CHEBI:30616"/>
        <dbReference type="ChEBI" id="CHEBI:58017"/>
        <dbReference type="ChEBI" id="CHEBI:68688"/>
        <dbReference type="ChEBI" id="CHEBI:456216"/>
        <dbReference type="EC" id="2.7.4.23"/>
    </reaction>
</comment>
<dbReference type="InterPro" id="IPR013102">
    <property type="entry name" value="PYNP_C"/>
</dbReference>
<comment type="similarity">
    <text evidence="5">In the C-terminal section; belongs to the thymidine/pyrimidine-nucleoside phosphorylase family. Type 2 subfamily.</text>
</comment>
<dbReference type="SUPFAM" id="SSF52418">
    <property type="entry name" value="Nucleoside phosphorylase/phosphoribosyltransferase catalytic domain"/>
    <property type="match status" value="1"/>
</dbReference>
<dbReference type="InterPro" id="IPR035902">
    <property type="entry name" value="Nuc_phospho_transferase"/>
</dbReference>
<evidence type="ECO:0000256" key="3">
    <source>
        <dbReference type="ARBA" id="ARBA00005069"/>
    </source>
</evidence>
<dbReference type="EC" id="2.7.4.23" evidence="12"/>
<dbReference type="InterPro" id="IPR008145">
    <property type="entry name" value="GK/Ca_channel_bsu"/>
</dbReference>
<keyword evidence="6 11" id="KW-0328">Glycosyltransferase</keyword>
<dbReference type="Gene3D" id="3.40.50.300">
    <property type="entry name" value="P-loop containing nucleotide triphosphate hydrolases"/>
    <property type="match status" value="1"/>
</dbReference>
<evidence type="ECO:0000259" key="14">
    <source>
        <dbReference type="SMART" id="SM00941"/>
    </source>
</evidence>
<comment type="similarity">
    <text evidence="4">In the N-terminal section; belongs to the ribose 1,5-bisphosphokinase family.</text>
</comment>
<dbReference type="NCBIfam" id="NF003338">
    <property type="entry name" value="PRK04350.1"/>
    <property type="match status" value="1"/>
</dbReference>
<comment type="catalytic activity">
    <reaction evidence="10 11">
        <text>thymidine + phosphate = 2-deoxy-alpha-D-ribose 1-phosphate + thymine</text>
        <dbReference type="Rhea" id="RHEA:16037"/>
        <dbReference type="ChEBI" id="CHEBI:17748"/>
        <dbReference type="ChEBI" id="CHEBI:17821"/>
        <dbReference type="ChEBI" id="CHEBI:43474"/>
        <dbReference type="ChEBI" id="CHEBI:57259"/>
        <dbReference type="EC" id="2.4.2.4"/>
    </reaction>
</comment>
<protein>
    <recommendedName>
        <fullName evidence="11 12">Multifunctional fusion protein</fullName>
    </recommendedName>
    <domain>
        <recommendedName>
            <fullName evidence="11">Putative thymidine phosphorylase</fullName>
            <ecNumber evidence="11">2.4.2.4</ecNumber>
        </recommendedName>
        <alternativeName>
            <fullName evidence="11">TdRPase</fullName>
        </alternativeName>
    </domain>
    <domain>
        <recommendedName>
            <fullName evidence="12">Ribose 1,5-bisphosphate phosphokinase PhnN</fullName>
            <ecNumber evidence="12">2.7.4.23</ecNumber>
        </recommendedName>
        <alternativeName>
            <fullName evidence="12">Ribose 1,5-bisphosphokinase</fullName>
        </alternativeName>
    </domain>
</protein>
<dbReference type="InterPro" id="IPR028579">
    <property type="entry name" value="Thym_Pase_Put"/>
</dbReference>
<dbReference type="SUPFAM" id="SSF54680">
    <property type="entry name" value="Pyrimidine nucleoside phosphorylase C-terminal domain"/>
    <property type="match status" value="1"/>
</dbReference>
<keyword evidence="9 12" id="KW-0067">ATP-binding</keyword>
<feature type="binding site" evidence="12">
    <location>
        <begin position="12"/>
        <end position="19"/>
    </location>
    <ligand>
        <name>ATP</name>
        <dbReference type="ChEBI" id="CHEBI:30616"/>
    </ligand>
</feature>
<dbReference type="GO" id="GO:0006213">
    <property type="term" value="P:pyrimidine nucleoside metabolic process"/>
    <property type="evidence" value="ECO:0007669"/>
    <property type="project" value="InterPro"/>
</dbReference>
<evidence type="ECO:0000256" key="10">
    <source>
        <dbReference type="ARBA" id="ARBA00048550"/>
    </source>
</evidence>
<dbReference type="SMART" id="SM00941">
    <property type="entry name" value="PYNP_C"/>
    <property type="match status" value="1"/>
</dbReference>
<dbReference type="HAMAP" id="MF_00836">
    <property type="entry name" value="PhnN"/>
    <property type="match status" value="1"/>
</dbReference>
<dbReference type="EMBL" id="LT984814">
    <property type="protein sequence ID" value="SPD66875.1"/>
    <property type="molecule type" value="Genomic_DNA"/>
</dbReference>
<evidence type="ECO:0000256" key="6">
    <source>
        <dbReference type="ARBA" id="ARBA00022676"/>
    </source>
</evidence>
<sequence>MNASGTFFFVVGPSGAGKDSLMDGARAALDDNYVFARRVITRPEGAAGEAHEGVSEAEFARRQANGEFLVTWDAHELRYGLPRSLVSELERGRNVVANGSRAVIAQLAARLPRFVVVLVTAPHDVLARRIATRGRESGEEVARRVARTGAALPPEVRCMTVSNDSTLEVGKARFVQALRQGTRAFSDGAPTSRTNLMAKLRGERLDEAAYVAVLQDAMAGRYTESELTEFLVAATRSLGDEEVVALARARTAFTPRIEWDEPIVVDKHSIGGVPGSRITLIVVPIVAAYGLAMPKTSSRAITSAAGTADAMETVARVDLAHDDVRRCVAQARACIAWNGRLNHSVVDDVMNAITRPLRLDSRRWSVASILSKKYTAGATHIIVDLPYGAQTKLATRADAEALGAMFEHVGKGLGLHVRALVTDGSRPIGRGIGPALEVRDVRQVLANDPGAPADLRDKALRFAGEIIAFDARVGSPAEGLRIATALLSEGKAKAAFDRIAAAQGARTEPVAPGAHTCVVSAAMQGRVAAIDGLRISGVARAAGAPRELGAGVDLLCTIGAKVAPGQPLYRIHAGSDAALAAAAALARAGGECSEAVRIDPD</sequence>
<comment type="similarity">
    <text evidence="11">Belongs to the thymidine/pyrimidine-nucleoside phosphorylase family. Type 2 subfamily.</text>
</comment>
<dbReference type="GO" id="GO:0004645">
    <property type="term" value="F:1,4-alpha-oligoglucan phosphorylase activity"/>
    <property type="evidence" value="ECO:0007669"/>
    <property type="project" value="InterPro"/>
</dbReference>
<evidence type="ECO:0000256" key="8">
    <source>
        <dbReference type="ARBA" id="ARBA00022741"/>
    </source>
</evidence>
<evidence type="ECO:0000256" key="5">
    <source>
        <dbReference type="ARBA" id="ARBA00008689"/>
    </source>
</evidence>
<accession>A0A9Q7XTN1</accession>
<dbReference type="Gene3D" id="3.90.1170.30">
    <property type="entry name" value="Pyrimidine nucleoside phosphorylase-like, C-terminal domain"/>
    <property type="match status" value="1"/>
</dbReference>
<comment type="pathway">
    <text evidence="3 12">Metabolic intermediate biosynthesis; 5-phospho-alpha-D-ribose 1-diphosphate biosynthesis; 5-phospho-alpha-D-ribose 1-diphosphate from D-ribose 5-phosphate (route II): step 3/3.</text>
</comment>
<dbReference type="SUPFAM" id="SSF52540">
    <property type="entry name" value="P-loop containing nucleoside triphosphate hydrolases"/>
    <property type="match status" value="1"/>
</dbReference>